<dbReference type="EMBL" id="FQXM01000007">
    <property type="protein sequence ID" value="SHH59487.1"/>
    <property type="molecule type" value="Genomic_DNA"/>
</dbReference>
<proteinExistence type="predicted"/>
<evidence type="ECO:0000313" key="2">
    <source>
        <dbReference type="Proteomes" id="UP000184447"/>
    </source>
</evidence>
<keyword evidence="2" id="KW-1185">Reference proteome</keyword>
<accession>A0A1M5U939</accession>
<dbReference type="Proteomes" id="UP000184447">
    <property type="component" value="Unassembled WGS sequence"/>
</dbReference>
<sequence length="450" mass="51300">MAFKESIAYSKNLITGNKIEKTKKKIVAPVQGIATVKIYDSLNGKQIYEAKSENRISAIFANSAYMDTYFYPMLENKQEYLLKDIYYTYPFRTMFLTTGDIPEDPYDYWSWGHVEGYADAWYPYSGSSELMGTINAAETTYTIENGKGIKHFVFDFPTHCANSTFQSIYWSSGSNDYTSAQVPNVNRLYYRKALIQGNLSIYNLCTDETALYCLKSGYTDMMIFDKSTAERKSNLNLSFSGYAMDYDGTNFWVLLSDGSFKKLDKSFNIVTSYSKSSAIPGTLVYGVNYYDIAVTSNYIYIAYNGCINTSGDSTYYRSCIAQYNKDGTFVRSVEIYMGTTARVNITSITNNKLYAIINDKRCFQLNEDLGIYQDTGLSSYYLMSFTWDNDRQTIFGYRDSSTDSINEYNVVPASAHTLLPETITKTPTNTMKIQYDFICDYVNPLDMPAH</sequence>
<evidence type="ECO:0000313" key="1">
    <source>
        <dbReference type="EMBL" id="SHH59487.1"/>
    </source>
</evidence>
<dbReference type="STRING" id="1121316.SAMN02745207_01650"/>
<dbReference type="AlphaFoldDB" id="A0A1M5U939"/>
<dbReference type="OrthoDB" id="1875136at2"/>
<dbReference type="RefSeq" id="WP_073337954.1">
    <property type="nucleotide sequence ID" value="NZ_FQXM01000007.1"/>
</dbReference>
<gene>
    <name evidence="1" type="ORF">SAMN02745207_01650</name>
</gene>
<name>A0A1M5U939_9CLOT</name>
<reference evidence="1 2" key="1">
    <citation type="submission" date="2016-11" db="EMBL/GenBank/DDBJ databases">
        <authorList>
            <person name="Jaros S."/>
            <person name="Januszkiewicz K."/>
            <person name="Wedrychowicz H."/>
        </authorList>
    </citation>
    <scope>NUCLEOTIDE SEQUENCE [LARGE SCALE GENOMIC DNA]</scope>
    <source>
        <strain evidence="1 2">DSM 8605</strain>
    </source>
</reference>
<protein>
    <submittedName>
        <fullName evidence="1">Uncharacterized protein</fullName>
    </submittedName>
</protein>
<organism evidence="1 2">
    <name type="scientific">Clostridium grantii DSM 8605</name>
    <dbReference type="NCBI Taxonomy" id="1121316"/>
    <lineage>
        <taxon>Bacteria</taxon>
        <taxon>Bacillati</taxon>
        <taxon>Bacillota</taxon>
        <taxon>Clostridia</taxon>
        <taxon>Eubacteriales</taxon>
        <taxon>Clostridiaceae</taxon>
        <taxon>Clostridium</taxon>
    </lineage>
</organism>